<organism evidence="1 2">
    <name type="scientific">Apatococcus fuscideae</name>
    <dbReference type="NCBI Taxonomy" id="2026836"/>
    <lineage>
        <taxon>Eukaryota</taxon>
        <taxon>Viridiplantae</taxon>
        <taxon>Chlorophyta</taxon>
        <taxon>core chlorophytes</taxon>
        <taxon>Trebouxiophyceae</taxon>
        <taxon>Chlorellales</taxon>
        <taxon>Chlorellaceae</taxon>
        <taxon>Apatococcus</taxon>
    </lineage>
</organism>
<name>A0AAW1SMU4_9CHLO</name>
<dbReference type="AlphaFoldDB" id="A0AAW1SMU4"/>
<sequence length="162" mass="18107">MSKEHRECVEQTRTVPYQLDIPAIFTQFFSDIKPDKTISNIYNGPCSVQIGDLQHEAVLVQFEAAAQVFDAGSIHAAQMQKQHPVHSFLFDMKGTCLHANQAAIHHWYSQGYINMHDLKLPSLLKSDGSDGKLAASAALEAIFKQQQRRHQITLSTTDAQGM</sequence>
<keyword evidence="2" id="KW-1185">Reference proteome</keyword>
<proteinExistence type="predicted"/>
<accession>A0AAW1SMU4</accession>
<protein>
    <submittedName>
        <fullName evidence="1">Uncharacterized protein</fullName>
    </submittedName>
</protein>
<gene>
    <name evidence="1" type="ORF">WJX84_003815</name>
</gene>
<evidence type="ECO:0000313" key="2">
    <source>
        <dbReference type="Proteomes" id="UP001485043"/>
    </source>
</evidence>
<dbReference type="EMBL" id="JALJOV010001278">
    <property type="protein sequence ID" value="KAK9850629.1"/>
    <property type="molecule type" value="Genomic_DNA"/>
</dbReference>
<evidence type="ECO:0000313" key="1">
    <source>
        <dbReference type="EMBL" id="KAK9850629.1"/>
    </source>
</evidence>
<comment type="caution">
    <text evidence="1">The sequence shown here is derived from an EMBL/GenBank/DDBJ whole genome shotgun (WGS) entry which is preliminary data.</text>
</comment>
<reference evidence="1 2" key="1">
    <citation type="journal article" date="2024" name="Nat. Commun.">
        <title>Phylogenomics reveals the evolutionary origins of lichenization in chlorophyte algae.</title>
        <authorList>
            <person name="Puginier C."/>
            <person name="Libourel C."/>
            <person name="Otte J."/>
            <person name="Skaloud P."/>
            <person name="Haon M."/>
            <person name="Grisel S."/>
            <person name="Petersen M."/>
            <person name="Berrin J.G."/>
            <person name="Delaux P.M."/>
            <person name="Dal Grande F."/>
            <person name="Keller J."/>
        </authorList>
    </citation>
    <scope>NUCLEOTIDE SEQUENCE [LARGE SCALE GENOMIC DNA]</scope>
    <source>
        <strain evidence="1 2">SAG 2523</strain>
    </source>
</reference>
<dbReference type="Proteomes" id="UP001485043">
    <property type="component" value="Unassembled WGS sequence"/>
</dbReference>